<organism evidence="3 4">
    <name type="scientific">Paenibacillus harenae</name>
    <dbReference type="NCBI Taxonomy" id="306543"/>
    <lineage>
        <taxon>Bacteria</taxon>
        <taxon>Bacillati</taxon>
        <taxon>Bacillota</taxon>
        <taxon>Bacilli</taxon>
        <taxon>Bacillales</taxon>
        <taxon>Paenibacillaceae</taxon>
        <taxon>Paenibacillus</taxon>
    </lineage>
</organism>
<evidence type="ECO:0000313" key="4">
    <source>
        <dbReference type="Proteomes" id="UP001229346"/>
    </source>
</evidence>
<evidence type="ECO:0000313" key="3">
    <source>
        <dbReference type="EMBL" id="MDQ0112281.1"/>
    </source>
</evidence>
<dbReference type="RefSeq" id="WP_307202992.1">
    <property type="nucleotide sequence ID" value="NZ_JAUSSU010000003.1"/>
</dbReference>
<dbReference type="Proteomes" id="UP001229346">
    <property type="component" value="Unassembled WGS sequence"/>
</dbReference>
<dbReference type="SUPFAM" id="SSF53850">
    <property type="entry name" value="Periplasmic binding protein-like II"/>
    <property type="match status" value="1"/>
</dbReference>
<feature type="chain" id="PRO_5045762769" evidence="2">
    <location>
        <begin position="29"/>
        <end position="461"/>
    </location>
</feature>
<gene>
    <name evidence="3" type="ORF">J2T15_001716</name>
</gene>
<proteinExistence type="predicted"/>
<dbReference type="Pfam" id="PF01547">
    <property type="entry name" value="SBP_bac_1"/>
    <property type="match status" value="1"/>
</dbReference>
<dbReference type="Gene3D" id="3.40.190.10">
    <property type="entry name" value="Periplasmic binding protein-like II"/>
    <property type="match status" value="1"/>
</dbReference>
<keyword evidence="3" id="KW-0813">Transport</keyword>
<name>A0ABT9TY57_PAEHA</name>
<keyword evidence="2" id="KW-0732">Signal</keyword>
<keyword evidence="3" id="KW-0762">Sugar transport</keyword>
<dbReference type="PANTHER" id="PTHR43649">
    <property type="entry name" value="ARABINOSE-BINDING PROTEIN-RELATED"/>
    <property type="match status" value="1"/>
</dbReference>
<reference evidence="3 4" key="1">
    <citation type="submission" date="2023-07" db="EMBL/GenBank/DDBJ databases">
        <title>Sorghum-associated microbial communities from plants grown in Nebraska, USA.</title>
        <authorList>
            <person name="Schachtman D."/>
        </authorList>
    </citation>
    <scope>NUCLEOTIDE SEQUENCE [LARGE SCALE GENOMIC DNA]</scope>
    <source>
        <strain evidence="3 4">CC482</strain>
    </source>
</reference>
<comment type="caution">
    <text evidence="3">The sequence shown here is derived from an EMBL/GenBank/DDBJ whole genome shotgun (WGS) entry which is preliminary data.</text>
</comment>
<accession>A0ABT9TY57</accession>
<sequence>MMKKGSMKLGLVLILCMGLLLSACSSNNNGSGSDKGNNGSGNAVNEGNSAETPKENVKISFMGHGSPQEKEIFAKLIKAYETKYSNVKVEYTSVPPAEYNQKLSTLVASGKTPDVFYVSGPQFYKFAEAGTIQNLQPFLETTELFQEGNVWKQALDRYRYDGKLLGQGDIYGLPKDVGPWTMAYNKTMFEEAGVELPPAEVGGWDWNDWIEAAKKLTKDENGDGKTDIYGGANFPLEGAVWASGGDFIDYATGTIKIDQPEFYNAMQWVADLRLKHNITPSPEDEKAMNAYSRFVAGKVGMFPMGPWDQPGFWDLPFEWDIAAWPVNPGTGQASTWLGSMGYAVSCKSKHAQEAFNLAAYLALDAEGQKQNYELGQAVPNLVDMAKGEFLEMDKAPANRQVFLDVIEKYGHPPVEFGSKDTKWIDTMWQEAGKVWDGKMTAEAWAKELAPKLQELYDKGNK</sequence>
<evidence type="ECO:0000256" key="1">
    <source>
        <dbReference type="SAM" id="MobiDB-lite"/>
    </source>
</evidence>
<dbReference type="PROSITE" id="PS51257">
    <property type="entry name" value="PROKAR_LIPOPROTEIN"/>
    <property type="match status" value="1"/>
</dbReference>
<evidence type="ECO:0000256" key="2">
    <source>
        <dbReference type="SAM" id="SignalP"/>
    </source>
</evidence>
<feature type="signal peptide" evidence="2">
    <location>
        <begin position="1"/>
        <end position="28"/>
    </location>
</feature>
<dbReference type="InterPro" id="IPR006059">
    <property type="entry name" value="SBP"/>
</dbReference>
<dbReference type="InterPro" id="IPR050490">
    <property type="entry name" value="Bact_solute-bd_prot1"/>
</dbReference>
<keyword evidence="4" id="KW-1185">Reference proteome</keyword>
<protein>
    <submittedName>
        <fullName evidence="3">Multiple sugar transport system substrate-binding protein</fullName>
    </submittedName>
</protein>
<feature type="compositionally biased region" description="Low complexity" evidence="1">
    <location>
        <begin position="30"/>
        <end position="42"/>
    </location>
</feature>
<dbReference type="EMBL" id="JAUSSU010000003">
    <property type="protein sequence ID" value="MDQ0112281.1"/>
    <property type="molecule type" value="Genomic_DNA"/>
</dbReference>
<dbReference type="PANTHER" id="PTHR43649:SF12">
    <property type="entry name" value="DIACETYLCHITOBIOSE BINDING PROTEIN DASA"/>
    <property type="match status" value="1"/>
</dbReference>
<dbReference type="CDD" id="cd13585">
    <property type="entry name" value="PBP2_TMBP_like"/>
    <property type="match status" value="1"/>
</dbReference>
<feature type="region of interest" description="Disordered" evidence="1">
    <location>
        <begin position="30"/>
        <end position="54"/>
    </location>
</feature>